<keyword evidence="7" id="KW-0614">Plasmid</keyword>
<keyword evidence="2" id="KW-0249">Electron transport</keyword>
<name>A0A8U0I030_9EURY</name>
<feature type="compositionally biased region" description="Basic and acidic residues" evidence="5">
    <location>
        <begin position="1"/>
        <end position="17"/>
    </location>
</feature>
<dbReference type="PANTHER" id="PTHR45663">
    <property type="entry name" value="GEO12009P1"/>
    <property type="match status" value="1"/>
</dbReference>
<evidence type="ECO:0000256" key="1">
    <source>
        <dbReference type="ARBA" id="ARBA00022448"/>
    </source>
</evidence>
<dbReference type="EMBL" id="CP096660">
    <property type="protein sequence ID" value="UPV76383.1"/>
    <property type="molecule type" value="Genomic_DNA"/>
</dbReference>
<dbReference type="GO" id="GO:0005737">
    <property type="term" value="C:cytoplasm"/>
    <property type="evidence" value="ECO:0007669"/>
    <property type="project" value="TreeGrafter"/>
</dbReference>
<keyword evidence="1" id="KW-0813">Transport</keyword>
<keyword evidence="8" id="KW-1185">Reference proteome</keyword>
<organism evidence="7 8">
    <name type="scientific">Halorussus limi</name>
    <dbReference type="NCBI Taxonomy" id="2938695"/>
    <lineage>
        <taxon>Archaea</taxon>
        <taxon>Methanobacteriati</taxon>
        <taxon>Methanobacteriota</taxon>
        <taxon>Stenosarchaea group</taxon>
        <taxon>Halobacteria</taxon>
        <taxon>Halobacteriales</taxon>
        <taxon>Haladaptataceae</taxon>
        <taxon>Halorussus</taxon>
    </lineage>
</organism>
<dbReference type="PROSITE" id="PS00194">
    <property type="entry name" value="THIOREDOXIN_1"/>
    <property type="match status" value="1"/>
</dbReference>
<accession>A0A8U0I030</accession>
<dbReference type="GeneID" id="72187469"/>
<evidence type="ECO:0000259" key="6">
    <source>
        <dbReference type="PROSITE" id="PS51352"/>
    </source>
</evidence>
<keyword evidence="3" id="KW-1015">Disulfide bond</keyword>
<dbReference type="KEGG" id="halx:M0R89_19680"/>
<evidence type="ECO:0000313" key="8">
    <source>
        <dbReference type="Proteomes" id="UP000830729"/>
    </source>
</evidence>
<evidence type="ECO:0000256" key="5">
    <source>
        <dbReference type="SAM" id="MobiDB-lite"/>
    </source>
</evidence>
<dbReference type="Gene3D" id="3.40.30.10">
    <property type="entry name" value="Glutaredoxin"/>
    <property type="match status" value="1"/>
</dbReference>
<dbReference type="SUPFAM" id="SSF52833">
    <property type="entry name" value="Thioredoxin-like"/>
    <property type="match status" value="1"/>
</dbReference>
<dbReference type="PANTHER" id="PTHR45663:SF11">
    <property type="entry name" value="GEO12009P1"/>
    <property type="match status" value="1"/>
</dbReference>
<dbReference type="InterPro" id="IPR017937">
    <property type="entry name" value="Thioredoxin_CS"/>
</dbReference>
<gene>
    <name evidence="7" type="primary">trxA</name>
    <name evidence="7" type="ORF">M0R89_19680</name>
</gene>
<feature type="domain" description="Thioredoxin" evidence="6">
    <location>
        <begin position="37"/>
        <end position="148"/>
    </location>
</feature>
<dbReference type="GO" id="GO:0015035">
    <property type="term" value="F:protein-disulfide reductase activity"/>
    <property type="evidence" value="ECO:0007669"/>
    <property type="project" value="InterPro"/>
</dbReference>
<dbReference type="InterPro" id="IPR005746">
    <property type="entry name" value="Thioredoxin"/>
</dbReference>
<dbReference type="PROSITE" id="PS51352">
    <property type="entry name" value="THIOREDOXIN_2"/>
    <property type="match status" value="1"/>
</dbReference>
<evidence type="ECO:0000313" key="7">
    <source>
        <dbReference type="EMBL" id="UPV76383.1"/>
    </source>
</evidence>
<dbReference type="Proteomes" id="UP000830729">
    <property type="component" value="Plasmid unnamed1"/>
</dbReference>
<dbReference type="CDD" id="cd02947">
    <property type="entry name" value="TRX_family"/>
    <property type="match status" value="1"/>
</dbReference>
<dbReference type="InterPro" id="IPR036249">
    <property type="entry name" value="Thioredoxin-like_sf"/>
</dbReference>
<sequence length="148" mass="16135">MSEDKLESIRERKRDDLLGAQNEEGDGTGVTPESDASAESEPAPTEPVHVESVEQFSDVTTRYDVTLVDFYADWCGPCNMLEPTVEAIARDTDAAVAKVDIDEHQGLAAQYGVRSVPTLLLFADGEQVEQIVGVQDEATLTKLVERHG</sequence>
<feature type="region of interest" description="Disordered" evidence="5">
    <location>
        <begin position="1"/>
        <end position="53"/>
    </location>
</feature>
<dbReference type="Pfam" id="PF00085">
    <property type="entry name" value="Thioredoxin"/>
    <property type="match status" value="1"/>
</dbReference>
<evidence type="ECO:0000256" key="2">
    <source>
        <dbReference type="ARBA" id="ARBA00022982"/>
    </source>
</evidence>
<protein>
    <submittedName>
        <fullName evidence="7">Thioredoxin</fullName>
    </submittedName>
</protein>
<evidence type="ECO:0000256" key="3">
    <source>
        <dbReference type="ARBA" id="ARBA00023157"/>
    </source>
</evidence>
<dbReference type="RefSeq" id="WP_248652416.1">
    <property type="nucleotide sequence ID" value="NZ_CP096660.1"/>
</dbReference>
<evidence type="ECO:0000256" key="4">
    <source>
        <dbReference type="ARBA" id="ARBA00023284"/>
    </source>
</evidence>
<proteinExistence type="predicted"/>
<reference evidence="7 8" key="1">
    <citation type="submission" date="2022-04" db="EMBL/GenBank/DDBJ databases">
        <title>Diverse halophilic archaea isolated from saline environments.</title>
        <authorList>
            <person name="Cui H.-L."/>
        </authorList>
    </citation>
    <scope>NUCLEOTIDE SEQUENCE [LARGE SCALE GENOMIC DNA]</scope>
    <source>
        <strain evidence="7 8">XZYJT49</strain>
        <plasmid evidence="7 8">unnamed1</plasmid>
    </source>
</reference>
<dbReference type="InterPro" id="IPR013766">
    <property type="entry name" value="Thioredoxin_domain"/>
</dbReference>
<dbReference type="NCBIfam" id="TIGR01068">
    <property type="entry name" value="thioredoxin"/>
    <property type="match status" value="1"/>
</dbReference>
<keyword evidence="4" id="KW-0676">Redox-active center</keyword>
<dbReference type="AlphaFoldDB" id="A0A8U0I030"/>
<geneLocation type="plasmid" evidence="7 8">
    <name>unnamed1</name>
</geneLocation>
<dbReference type="PRINTS" id="PR00421">
    <property type="entry name" value="THIOREDOXIN"/>
</dbReference>